<accession>A0ABR1AL34</accession>
<reference evidence="2 3" key="1">
    <citation type="submission" date="2023-09" db="EMBL/GenBank/DDBJ databases">
        <title>Genomes of two closely related lineages of the louse Polyplax serrata with different host specificities.</title>
        <authorList>
            <person name="Martinu J."/>
            <person name="Tarabai H."/>
            <person name="Stefka J."/>
            <person name="Hypsa V."/>
        </authorList>
    </citation>
    <scope>NUCLEOTIDE SEQUENCE [LARGE SCALE GENOMIC DNA]</scope>
    <source>
        <strain evidence="2">98ZLc_SE</strain>
    </source>
</reference>
<name>A0ABR1AL34_POLSC</name>
<dbReference type="EMBL" id="JAWJWF010000047">
    <property type="protein sequence ID" value="KAK6622002.1"/>
    <property type="molecule type" value="Genomic_DNA"/>
</dbReference>
<evidence type="ECO:0000256" key="1">
    <source>
        <dbReference type="SAM" id="MobiDB-lite"/>
    </source>
</evidence>
<feature type="region of interest" description="Disordered" evidence="1">
    <location>
        <begin position="51"/>
        <end position="70"/>
    </location>
</feature>
<comment type="caution">
    <text evidence="2">The sequence shown here is derived from an EMBL/GenBank/DDBJ whole genome shotgun (WGS) entry which is preliminary data.</text>
</comment>
<evidence type="ECO:0000313" key="2">
    <source>
        <dbReference type="EMBL" id="KAK6622002.1"/>
    </source>
</evidence>
<sequence>MVWESRADRERKRYPPARAGETFLSNVLNEATYQVGKPNMGIIKTPKKRYFHPHADREKSLELRERPKKGKAQEVELESKWEIKKNPFRADAIFQLQWPDKE</sequence>
<proteinExistence type="predicted"/>
<feature type="compositionally biased region" description="Basic and acidic residues" evidence="1">
    <location>
        <begin position="53"/>
        <end position="70"/>
    </location>
</feature>
<dbReference type="Proteomes" id="UP001359485">
    <property type="component" value="Unassembled WGS sequence"/>
</dbReference>
<organism evidence="2 3">
    <name type="scientific">Polyplax serrata</name>
    <name type="common">Common mouse louse</name>
    <dbReference type="NCBI Taxonomy" id="468196"/>
    <lineage>
        <taxon>Eukaryota</taxon>
        <taxon>Metazoa</taxon>
        <taxon>Ecdysozoa</taxon>
        <taxon>Arthropoda</taxon>
        <taxon>Hexapoda</taxon>
        <taxon>Insecta</taxon>
        <taxon>Pterygota</taxon>
        <taxon>Neoptera</taxon>
        <taxon>Paraneoptera</taxon>
        <taxon>Psocodea</taxon>
        <taxon>Troctomorpha</taxon>
        <taxon>Phthiraptera</taxon>
        <taxon>Anoplura</taxon>
        <taxon>Polyplacidae</taxon>
        <taxon>Polyplax</taxon>
    </lineage>
</organism>
<keyword evidence="3" id="KW-1185">Reference proteome</keyword>
<gene>
    <name evidence="2" type="ORF">RUM44_001809</name>
</gene>
<protein>
    <submittedName>
        <fullName evidence="2">Uncharacterized protein</fullName>
    </submittedName>
</protein>
<evidence type="ECO:0000313" key="3">
    <source>
        <dbReference type="Proteomes" id="UP001359485"/>
    </source>
</evidence>